<feature type="compositionally biased region" description="Basic and acidic residues" evidence="6">
    <location>
        <begin position="650"/>
        <end position="659"/>
    </location>
</feature>
<gene>
    <name evidence="9 10 11 12" type="primary">LOC101891627</name>
</gene>
<dbReference type="SUPFAM" id="SSF57850">
    <property type="entry name" value="RING/U-box"/>
    <property type="match status" value="1"/>
</dbReference>
<feature type="compositionally biased region" description="Polar residues" evidence="6">
    <location>
        <begin position="660"/>
        <end position="670"/>
    </location>
</feature>
<feature type="compositionally biased region" description="Low complexity" evidence="6">
    <location>
        <begin position="742"/>
        <end position="764"/>
    </location>
</feature>
<evidence type="ECO:0000313" key="12">
    <source>
        <dbReference type="RefSeq" id="XP_058974835.1"/>
    </source>
</evidence>
<feature type="compositionally biased region" description="Gly residues" evidence="6">
    <location>
        <begin position="541"/>
        <end position="554"/>
    </location>
</feature>
<evidence type="ECO:0000313" key="10">
    <source>
        <dbReference type="RefSeq" id="XP_058974833.1"/>
    </source>
</evidence>
<feature type="region of interest" description="Disordered" evidence="6">
    <location>
        <begin position="516"/>
        <end position="579"/>
    </location>
</feature>
<dbReference type="RefSeq" id="XP_058974834.1">
    <property type="nucleotide sequence ID" value="XM_059118851.1"/>
</dbReference>
<keyword evidence="5" id="KW-0175">Coiled coil</keyword>
<keyword evidence="8" id="KW-1185">Reference proteome</keyword>
<keyword evidence="1" id="KW-0479">Metal-binding</keyword>
<feature type="region of interest" description="Disordered" evidence="6">
    <location>
        <begin position="373"/>
        <end position="399"/>
    </location>
</feature>
<dbReference type="PANTHER" id="PTHR12268">
    <property type="entry name" value="E3 UBIQUITIN-PROTEIN LIGASE KCMF1"/>
    <property type="match status" value="1"/>
</dbReference>
<evidence type="ECO:0000259" key="7">
    <source>
        <dbReference type="PROSITE" id="PS50135"/>
    </source>
</evidence>
<dbReference type="Gene3D" id="1.10.238.10">
    <property type="entry name" value="EF-hand"/>
    <property type="match status" value="2"/>
</dbReference>
<evidence type="ECO:0000313" key="11">
    <source>
        <dbReference type="RefSeq" id="XP_058974834.1"/>
    </source>
</evidence>
<dbReference type="InterPro" id="IPR043145">
    <property type="entry name" value="Znf_ZZ_sf"/>
</dbReference>
<dbReference type="RefSeq" id="XP_058974835.1">
    <property type="nucleotide sequence ID" value="XM_059118852.1"/>
</dbReference>
<proteinExistence type="predicted"/>
<keyword evidence="3" id="KW-0862">Zinc</keyword>
<feature type="compositionally biased region" description="Low complexity" evidence="6">
    <location>
        <begin position="519"/>
        <end position="535"/>
    </location>
</feature>
<dbReference type="CDD" id="cd02334">
    <property type="entry name" value="ZZ_dystrophin"/>
    <property type="match status" value="1"/>
</dbReference>
<evidence type="ECO:0000256" key="5">
    <source>
        <dbReference type="SAM" id="Coils"/>
    </source>
</evidence>
<dbReference type="Pfam" id="PF00569">
    <property type="entry name" value="ZZ"/>
    <property type="match status" value="1"/>
</dbReference>
<sequence>MMELEPRVALLQDLRLQTFDSIRFASYRTASKLRYIQKSTNLHLVDIWNVIEAFRENGLNTLEPQSDVSVARLETLVSSLYHNLNKRLPTAQQVPVDSKAGLLLNWLLAAYTTDNSGKIRVFSIKVALATMCSGKLVDKLRYIFSQISDGAGQLVNWKLAEFLKEVLALPAAVYESPTFHYTDGLEEQIFPSENKITVNDFMATLMSEPGPSCLVWLPLLHRLATVETIVHPTICSVCHKENFTGFRYRCQRCHAYQLCQECFWHGKTSLNHQNDHEVKEYSSYKSPSKQIGHSLRKSFRCVPEKTSQVLPRFPEQPEKTLNLSHIVPPSPLPSHNGFGDPSLLHGLGGPGIPGGGGGIGGLLFDRSSTLDSRATGRSVDSANGGGGTSSTSRVAAASANDEEHRLIARYAARLAQENRAPSNTSNTDNIASDNSRAQRELISQLECKNKEIMREIARLRRQQEAEQMAPENPALINELRALRQRKGELEGHLGALQDSRRQLMEQLEGLMRMLKNQQTSSPRSTPNSSPRSGKSPPMPMAGGGSASGGSGGLNTLGTSPMSSLLNQIPPSSGHGMLGSSASVAGNVLRMQQASPLNQNQFGQNPLDSAESRGGVGFNTNGSGNLMRIFSKNTVDVAEYFNLDSITNEPSNDHESEHDNANSPHEQSAHATTKDEVPESSIDMLSTLLNDLNTDLLRHIEGDESAEDVEDNEEDEAYDDFDLDYNFGLSLGDSSGISASLRHLQQQQQQQQQQQLQHQQQQQLHSASSDHDFLGSMAAALASGGVGGNNHHLMLKDLEYRLDHDSEVELDSDFDIDEEHAHINRVMGYKHYPEVLIDDADAGFPLLHEIDFEDPQNINVDWNDKQTNSASSQWQEQFAQWSLHTQKN</sequence>
<evidence type="ECO:0000256" key="2">
    <source>
        <dbReference type="ARBA" id="ARBA00022771"/>
    </source>
</evidence>
<feature type="region of interest" description="Disordered" evidence="6">
    <location>
        <begin position="645"/>
        <end position="678"/>
    </location>
</feature>
<accession>A0ABM3UMT2</accession>
<dbReference type="SUPFAM" id="SSF47473">
    <property type="entry name" value="EF-hand"/>
    <property type="match status" value="2"/>
</dbReference>
<feature type="domain" description="ZZ-type" evidence="7">
    <location>
        <begin position="230"/>
        <end position="286"/>
    </location>
</feature>
<dbReference type="CDD" id="cd16244">
    <property type="entry name" value="EFh_DTN"/>
    <property type="match status" value="1"/>
</dbReference>
<dbReference type="PROSITE" id="PS50135">
    <property type="entry name" value="ZF_ZZ_2"/>
    <property type="match status" value="1"/>
</dbReference>
<evidence type="ECO:0000256" key="1">
    <source>
        <dbReference type="ARBA" id="ARBA00022723"/>
    </source>
</evidence>
<keyword evidence="2 4" id="KW-0863">Zinc-finger</keyword>
<feature type="region of interest" description="Disordered" evidence="6">
    <location>
        <begin position="740"/>
        <end position="768"/>
    </location>
</feature>
<feature type="compositionally biased region" description="Low complexity" evidence="6">
    <location>
        <begin position="389"/>
        <end position="399"/>
    </location>
</feature>
<dbReference type="PROSITE" id="PS01357">
    <property type="entry name" value="ZF_ZZ_1"/>
    <property type="match status" value="1"/>
</dbReference>
<organism evidence="8 11">
    <name type="scientific">Musca domestica</name>
    <name type="common">House fly</name>
    <dbReference type="NCBI Taxonomy" id="7370"/>
    <lineage>
        <taxon>Eukaryota</taxon>
        <taxon>Metazoa</taxon>
        <taxon>Ecdysozoa</taxon>
        <taxon>Arthropoda</taxon>
        <taxon>Hexapoda</taxon>
        <taxon>Insecta</taxon>
        <taxon>Pterygota</taxon>
        <taxon>Neoptera</taxon>
        <taxon>Endopterygota</taxon>
        <taxon>Diptera</taxon>
        <taxon>Brachycera</taxon>
        <taxon>Muscomorpha</taxon>
        <taxon>Muscoidea</taxon>
        <taxon>Muscidae</taxon>
        <taxon>Musca</taxon>
    </lineage>
</organism>
<dbReference type="InterPro" id="IPR050774">
    <property type="entry name" value="KCMF1/Dystrophin"/>
</dbReference>
<evidence type="ECO:0000313" key="9">
    <source>
        <dbReference type="RefSeq" id="XP_058974832.1"/>
    </source>
</evidence>
<evidence type="ECO:0000313" key="8">
    <source>
        <dbReference type="Proteomes" id="UP001652621"/>
    </source>
</evidence>
<dbReference type="GeneID" id="101891627"/>
<evidence type="ECO:0000256" key="3">
    <source>
        <dbReference type="ARBA" id="ARBA00022833"/>
    </source>
</evidence>
<dbReference type="PANTHER" id="PTHR12268:SF27">
    <property type="entry name" value="DYSTROBREVIN, ISOFORM F"/>
    <property type="match status" value="1"/>
</dbReference>
<dbReference type="InterPro" id="IPR011992">
    <property type="entry name" value="EF-hand-dom_pair"/>
</dbReference>
<protein>
    <submittedName>
        <fullName evidence="9 10">Dystrobrevin beta isoform X1</fullName>
    </submittedName>
</protein>
<dbReference type="Proteomes" id="UP001652621">
    <property type="component" value="Unplaced"/>
</dbReference>
<dbReference type="Gene3D" id="3.30.60.90">
    <property type="match status" value="1"/>
</dbReference>
<name>A0ABM3UMT2_MUSDO</name>
<dbReference type="Pfam" id="PF09069">
    <property type="entry name" value="EF-hand_3"/>
    <property type="match status" value="1"/>
</dbReference>
<dbReference type="RefSeq" id="XP_058974832.1">
    <property type="nucleotide sequence ID" value="XM_059118849.1"/>
</dbReference>
<dbReference type="InterPro" id="IPR000433">
    <property type="entry name" value="Znf_ZZ"/>
</dbReference>
<dbReference type="SMART" id="SM00291">
    <property type="entry name" value="ZnF_ZZ"/>
    <property type="match status" value="1"/>
</dbReference>
<feature type="coiled-coil region" evidence="5">
    <location>
        <begin position="442"/>
        <end position="469"/>
    </location>
</feature>
<dbReference type="InterPro" id="IPR015154">
    <property type="entry name" value="EF-hand_dom_typ2"/>
</dbReference>
<evidence type="ECO:0000256" key="4">
    <source>
        <dbReference type="PROSITE-ProRule" id="PRU00228"/>
    </source>
</evidence>
<dbReference type="Pfam" id="PF09068">
    <property type="entry name" value="EF-hand_2"/>
    <property type="match status" value="1"/>
</dbReference>
<evidence type="ECO:0000256" key="6">
    <source>
        <dbReference type="SAM" id="MobiDB-lite"/>
    </source>
</evidence>
<reference evidence="9 10" key="1">
    <citation type="submission" date="2025-05" db="UniProtKB">
        <authorList>
            <consortium name="RefSeq"/>
        </authorList>
    </citation>
    <scope>IDENTIFICATION</scope>
    <source>
        <strain evidence="9 10">Aabys</strain>
        <tissue evidence="9 10">Whole body</tissue>
    </source>
</reference>
<feature type="compositionally biased region" description="Polar residues" evidence="6">
    <location>
        <begin position="561"/>
        <end position="570"/>
    </location>
</feature>
<dbReference type="InterPro" id="IPR015153">
    <property type="entry name" value="EF-hand_dom_typ1"/>
</dbReference>
<dbReference type="RefSeq" id="XP_058974833.1">
    <property type="nucleotide sequence ID" value="XM_059118850.1"/>
</dbReference>